<gene>
    <name evidence="1" type="ORF">FHS60_001155</name>
</gene>
<proteinExistence type="predicted"/>
<evidence type="ECO:0000313" key="2">
    <source>
        <dbReference type="Proteomes" id="UP000541425"/>
    </source>
</evidence>
<sequence length="62" mass="7097">MNCKLVIQVFKSETGEWGAKVGKIVETAISFYDCCIVKRLFSPAKALCSPKKIWWYLHFPVS</sequence>
<protein>
    <submittedName>
        <fullName evidence="1">Uncharacterized protein</fullName>
    </submittedName>
</protein>
<reference evidence="1 2" key="1">
    <citation type="submission" date="2020-08" db="EMBL/GenBank/DDBJ databases">
        <title>Genomic Encyclopedia of Type Strains, Phase IV (KMG-IV): sequencing the most valuable type-strain genomes for metagenomic binning, comparative biology and taxonomic classification.</title>
        <authorList>
            <person name="Goeker M."/>
        </authorList>
    </citation>
    <scope>NUCLEOTIDE SEQUENCE [LARGE SCALE GENOMIC DNA]</scope>
    <source>
        <strain evidence="1 2">DSM 22548</strain>
    </source>
</reference>
<organism evidence="1 2">
    <name type="scientific">Alloprevotella rava</name>
    <dbReference type="NCBI Taxonomy" id="671218"/>
    <lineage>
        <taxon>Bacteria</taxon>
        <taxon>Pseudomonadati</taxon>
        <taxon>Bacteroidota</taxon>
        <taxon>Bacteroidia</taxon>
        <taxon>Bacteroidales</taxon>
        <taxon>Prevotellaceae</taxon>
        <taxon>Alloprevotella</taxon>
    </lineage>
</organism>
<accession>A0A7W5UN32</accession>
<evidence type="ECO:0000313" key="1">
    <source>
        <dbReference type="EMBL" id="MBB3702692.1"/>
    </source>
</evidence>
<dbReference type="Proteomes" id="UP000541425">
    <property type="component" value="Unassembled WGS sequence"/>
</dbReference>
<comment type="caution">
    <text evidence="1">The sequence shown here is derived from an EMBL/GenBank/DDBJ whole genome shotgun (WGS) entry which is preliminary data.</text>
</comment>
<name>A0A7W5UN32_9BACT</name>
<dbReference type="AlphaFoldDB" id="A0A7W5UN32"/>
<dbReference type="EMBL" id="JACICA010000004">
    <property type="protein sequence ID" value="MBB3702692.1"/>
    <property type="molecule type" value="Genomic_DNA"/>
</dbReference>